<organism evidence="1">
    <name type="scientific">Psorophora albipes</name>
    <dbReference type="NCBI Taxonomy" id="869069"/>
    <lineage>
        <taxon>Eukaryota</taxon>
        <taxon>Metazoa</taxon>
        <taxon>Ecdysozoa</taxon>
        <taxon>Arthropoda</taxon>
        <taxon>Hexapoda</taxon>
        <taxon>Insecta</taxon>
        <taxon>Pterygota</taxon>
        <taxon>Neoptera</taxon>
        <taxon>Endopterygota</taxon>
        <taxon>Diptera</taxon>
        <taxon>Nematocera</taxon>
        <taxon>Culicoidea</taxon>
        <taxon>Culicidae</taxon>
        <taxon>Culicinae</taxon>
        <taxon>Aedini</taxon>
        <taxon>Psorophora</taxon>
    </lineage>
</organism>
<proteinExistence type="evidence at transcript level"/>
<dbReference type="EMBL" id="GALA01000696">
    <property type="protein sequence ID" value="JAA94156.1"/>
    <property type="molecule type" value="mRNA"/>
</dbReference>
<accession>T1DIW9</accession>
<sequence>MVDGWLLLTRVAPAAARNLKAGLWGYVKNVFTAGASERAVRQIRELSNVKYELEKQLSEVDKILRSKTAAEVDWARPILTDLRDDIGEFIHNANPSRKELVLLQERLDSLTEDLLEDVAFTGKHDFGGMFLEKAKEMFTHGSLAQQGELMLSQTSGLSTVFAQLLK</sequence>
<reference evidence="1" key="1">
    <citation type="journal article" date="2013" name="BMC Genomics">
        <title>A deep insight into the sialotranscriptome of the mosquito, Psorophora albipes.</title>
        <authorList>
            <person name="Chagas A.C."/>
            <person name="Calvo E."/>
            <person name="Rios-Velasquez C.M."/>
            <person name="Pessoa F.A."/>
            <person name="Medeiros J.F."/>
            <person name="Ribeiro J.M."/>
        </authorList>
    </citation>
    <scope>NUCLEOTIDE SEQUENCE</scope>
</reference>
<protein>
    <submittedName>
        <fullName evidence="1">Putative sgs family member</fullName>
    </submittedName>
</protein>
<dbReference type="AlphaFoldDB" id="T1DIW9"/>
<evidence type="ECO:0000313" key="1">
    <source>
        <dbReference type="EMBL" id="JAA94156.1"/>
    </source>
</evidence>
<name>T1DIW9_9DIPT</name>